<dbReference type="AlphaFoldDB" id="A0A381UL82"/>
<feature type="non-terminal residue" evidence="2">
    <location>
        <position position="1"/>
    </location>
</feature>
<dbReference type="EMBL" id="UINC01006439">
    <property type="protein sequence ID" value="SVA27543.1"/>
    <property type="molecule type" value="Genomic_DNA"/>
</dbReference>
<protein>
    <submittedName>
        <fullName evidence="2">Uncharacterized protein</fullName>
    </submittedName>
</protein>
<evidence type="ECO:0000313" key="2">
    <source>
        <dbReference type="EMBL" id="SVA27543.1"/>
    </source>
</evidence>
<accession>A0A381UL82</accession>
<feature type="region of interest" description="Disordered" evidence="1">
    <location>
        <begin position="81"/>
        <end position="129"/>
    </location>
</feature>
<evidence type="ECO:0000256" key="1">
    <source>
        <dbReference type="SAM" id="MobiDB-lite"/>
    </source>
</evidence>
<gene>
    <name evidence="2" type="ORF">METZ01_LOCUS80397</name>
</gene>
<sequence length="241" mass="25369">VKQLIVGLFIAIVVLGLMACGTDSKGRIGEDGIGHEDSGVMKAAAKQLGVSVEVLRDALGPPPPDIRVAAQKLGVSESQLNQALGRPPEGPDRERPAPGGPPPKGPDRERPAPGGPPPKGPDKGGRMEDRYACVIGPNGYCIFTGSPHETGLKQGTDEVLDRDGNFLYSVNEAVAASSSGEILKATGRPAFDGDDLIESSQDGMTGDEKAFHKVMAIMFPIRNALMYDIATVTQSEWDELV</sequence>
<proteinExistence type="predicted"/>
<organism evidence="2">
    <name type="scientific">marine metagenome</name>
    <dbReference type="NCBI Taxonomy" id="408172"/>
    <lineage>
        <taxon>unclassified sequences</taxon>
        <taxon>metagenomes</taxon>
        <taxon>ecological metagenomes</taxon>
    </lineage>
</organism>
<reference evidence="2" key="1">
    <citation type="submission" date="2018-05" db="EMBL/GenBank/DDBJ databases">
        <authorList>
            <person name="Lanie J.A."/>
            <person name="Ng W.-L."/>
            <person name="Kazmierczak K.M."/>
            <person name="Andrzejewski T.M."/>
            <person name="Davidsen T.M."/>
            <person name="Wayne K.J."/>
            <person name="Tettelin H."/>
            <person name="Glass J.I."/>
            <person name="Rusch D."/>
            <person name="Podicherti R."/>
            <person name="Tsui H.-C.T."/>
            <person name="Winkler M.E."/>
        </authorList>
    </citation>
    <scope>NUCLEOTIDE SEQUENCE</scope>
</reference>
<feature type="non-terminal residue" evidence="2">
    <location>
        <position position="241"/>
    </location>
</feature>
<feature type="compositionally biased region" description="Basic and acidic residues" evidence="1">
    <location>
        <begin position="120"/>
        <end position="129"/>
    </location>
</feature>
<name>A0A381UL82_9ZZZZ</name>